<dbReference type="EMBL" id="JASCQP010000021">
    <property type="protein sequence ID" value="MDI5890858.1"/>
    <property type="molecule type" value="Genomic_DNA"/>
</dbReference>
<protein>
    <submittedName>
        <fullName evidence="1">Uncharacterized protein</fullName>
    </submittedName>
</protein>
<proteinExistence type="predicted"/>
<comment type="caution">
    <text evidence="1">The sequence shown here is derived from an EMBL/GenBank/DDBJ whole genome shotgun (WGS) entry which is preliminary data.</text>
</comment>
<gene>
    <name evidence="1" type="ORF">QLQ83_07125</name>
</gene>
<dbReference type="Proteomes" id="UP001225957">
    <property type="component" value="Unassembled WGS sequence"/>
</dbReference>
<evidence type="ECO:0000313" key="1">
    <source>
        <dbReference type="EMBL" id="MDI5890858.1"/>
    </source>
</evidence>
<name>A0ABT6UXZ7_9GAMM</name>
<accession>A0ABT6UXZ7</accession>
<organism evidence="1 2">
    <name type="scientific">Halomonas rhizosphaerae</name>
    <dbReference type="NCBI Taxonomy" id="3043296"/>
    <lineage>
        <taxon>Bacteria</taxon>
        <taxon>Pseudomonadati</taxon>
        <taxon>Pseudomonadota</taxon>
        <taxon>Gammaproteobacteria</taxon>
        <taxon>Oceanospirillales</taxon>
        <taxon>Halomonadaceae</taxon>
        <taxon>Halomonas</taxon>
    </lineage>
</organism>
<dbReference type="SUPFAM" id="SSF56935">
    <property type="entry name" value="Porins"/>
    <property type="match status" value="1"/>
</dbReference>
<sequence length="63" mass="6679">MGGHGLDPVIRGQQGNALNILVDGGYVFGGCPNRMDPPTAYVPLHCFDRVTVGNPGLNPEVHH</sequence>
<keyword evidence="2" id="KW-1185">Reference proteome</keyword>
<evidence type="ECO:0000313" key="2">
    <source>
        <dbReference type="Proteomes" id="UP001225957"/>
    </source>
</evidence>
<reference evidence="1 2" key="1">
    <citation type="submission" date="2023-04" db="EMBL/GenBank/DDBJ databases">
        <title>Halomonas strains isolated from rhizosphere soil.</title>
        <authorList>
            <person name="Xu L."/>
            <person name="Sun J.-Q."/>
        </authorList>
    </citation>
    <scope>NUCLEOTIDE SEQUENCE [LARGE SCALE GENOMIC DNA]</scope>
    <source>
        <strain evidence="1 2">LR5S20</strain>
    </source>
</reference>